<dbReference type="EMBL" id="KZ678427">
    <property type="protein sequence ID" value="PSR88574.1"/>
    <property type="molecule type" value="Genomic_DNA"/>
</dbReference>
<evidence type="ECO:0000313" key="4">
    <source>
        <dbReference type="EMBL" id="PSR88574.1"/>
    </source>
</evidence>
<keyword evidence="5" id="KW-1185">Reference proteome</keyword>
<dbReference type="InterPro" id="IPR007400">
    <property type="entry name" value="PrpF-like"/>
</dbReference>
<dbReference type="AlphaFoldDB" id="A0A2T3AA87"/>
<comment type="similarity">
    <text evidence="1">Belongs to the PrpF family.</text>
</comment>
<protein>
    <submittedName>
        <fullName evidence="4">PrpF protein</fullName>
    </submittedName>
</protein>
<dbReference type="Pfam" id="PF04303">
    <property type="entry name" value="PrpF"/>
    <property type="match status" value="1"/>
</dbReference>
<dbReference type="SUPFAM" id="SSF54506">
    <property type="entry name" value="Diaminopimelate epimerase-like"/>
    <property type="match status" value="2"/>
</dbReference>
<proteinExistence type="inferred from homology"/>
<dbReference type="PANTHER" id="PTHR43709:SF2">
    <property type="entry name" value="DUF453 DOMAIN PROTEIN (AFU_ORTHOLOGUE AFUA_6G00360)"/>
    <property type="match status" value="1"/>
</dbReference>
<organism evidence="4 5">
    <name type="scientific">Coniella lustricola</name>
    <dbReference type="NCBI Taxonomy" id="2025994"/>
    <lineage>
        <taxon>Eukaryota</taxon>
        <taxon>Fungi</taxon>
        <taxon>Dikarya</taxon>
        <taxon>Ascomycota</taxon>
        <taxon>Pezizomycotina</taxon>
        <taxon>Sordariomycetes</taxon>
        <taxon>Sordariomycetidae</taxon>
        <taxon>Diaporthales</taxon>
        <taxon>Schizoparmaceae</taxon>
        <taxon>Coniella</taxon>
    </lineage>
</organism>
<dbReference type="PANTHER" id="PTHR43709">
    <property type="entry name" value="ACONITATE ISOMERASE-RELATED"/>
    <property type="match status" value="1"/>
</dbReference>
<name>A0A2T3AA87_9PEZI</name>
<evidence type="ECO:0000313" key="5">
    <source>
        <dbReference type="Proteomes" id="UP000241462"/>
    </source>
</evidence>
<dbReference type="InParanoid" id="A0A2T3AA87"/>
<feature type="compositionally biased region" description="Polar residues" evidence="3">
    <location>
        <begin position="26"/>
        <end position="42"/>
    </location>
</feature>
<evidence type="ECO:0000256" key="2">
    <source>
        <dbReference type="ARBA" id="ARBA00023235"/>
    </source>
</evidence>
<feature type="region of interest" description="Disordered" evidence="3">
    <location>
        <begin position="1"/>
        <end position="54"/>
    </location>
</feature>
<dbReference type="Proteomes" id="UP000241462">
    <property type="component" value="Unassembled WGS sequence"/>
</dbReference>
<dbReference type="OrthoDB" id="10267539at2759"/>
<gene>
    <name evidence="4" type="ORF">BD289DRAFT_366989</name>
</gene>
<evidence type="ECO:0000256" key="1">
    <source>
        <dbReference type="ARBA" id="ARBA00007673"/>
    </source>
</evidence>
<keyword evidence="2" id="KW-0413">Isomerase</keyword>
<dbReference type="Gene3D" id="3.10.310.10">
    <property type="entry name" value="Diaminopimelate Epimerase, Chain A, domain 1"/>
    <property type="match status" value="2"/>
</dbReference>
<dbReference type="GO" id="GO:0016853">
    <property type="term" value="F:isomerase activity"/>
    <property type="evidence" value="ECO:0007669"/>
    <property type="project" value="UniProtKB-KW"/>
</dbReference>
<sequence length="451" mass="48198">MLTPSQPARAPLQTARLTSTTTSTSRILHSTPRTHSQYQSPSHPQPRAKRQSRLPASYYRGGTSRAVLFQAKDLPRCRADWAPIFRSVIGSPDPIYGRQLDGMGGGISSLSKICIITPDVDYTFAAVGVRNDTVDYSSNCGNMSAAIGPFAVDSGLIRSPRITRFAVVNIHNTNTGKIIRSTFPLVDEHDQAEEEAAATGPLRIAGVSGTGAPIRLDFLDPAGSKTGKLLPTGAVTDDFDLTTEDSASTAATSPTYDSFAWGQVRATCIDVGNPCVFVHPSALFRIPTAGIAQLMLPSEIEDNVTLMERLESLRRAAAVRMGVAKDSQSVPESVPKIAMVWTPRQFDVEVAGLLKEDGQVCVRALSVGQAHKAVPVTVALALAAAARIPGSVVHDNESGDVMRNDGLQISHPTGVALVDTMWDDEGHLKSAGLYSTARRLMDGTVFYKTAE</sequence>
<dbReference type="STRING" id="2025994.A0A2T3AA87"/>
<evidence type="ECO:0000256" key="3">
    <source>
        <dbReference type="SAM" id="MobiDB-lite"/>
    </source>
</evidence>
<reference evidence="4 5" key="1">
    <citation type="journal article" date="2018" name="Mycol. Prog.">
        <title>Coniella lustricola, a new species from submerged detritus.</title>
        <authorList>
            <person name="Raudabaugh D.B."/>
            <person name="Iturriaga T."/>
            <person name="Carver A."/>
            <person name="Mondo S."/>
            <person name="Pangilinan J."/>
            <person name="Lipzen A."/>
            <person name="He G."/>
            <person name="Amirebrahimi M."/>
            <person name="Grigoriev I.V."/>
            <person name="Miller A.N."/>
        </authorList>
    </citation>
    <scope>NUCLEOTIDE SEQUENCE [LARGE SCALE GENOMIC DNA]</scope>
    <source>
        <strain evidence="4 5">B22-T-1</strain>
    </source>
</reference>
<accession>A0A2T3AA87</accession>